<dbReference type="PANTHER" id="PTHR30352:SF4">
    <property type="entry name" value="PYRUVATE FORMATE-LYASE 2-ACTIVATING ENZYME"/>
    <property type="match status" value="1"/>
</dbReference>
<dbReference type="PANTHER" id="PTHR30352">
    <property type="entry name" value="PYRUVATE FORMATE-LYASE-ACTIVATING ENZYME"/>
    <property type="match status" value="1"/>
</dbReference>
<dbReference type="GO" id="GO:0046872">
    <property type="term" value="F:metal ion binding"/>
    <property type="evidence" value="ECO:0007669"/>
    <property type="project" value="UniProtKB-KW"/>
</dbReference>
<feature type="non-terminal residue" evidence="7">
    <location>
        <position position="1"/>
    </location>
</feature>
<evidence type="ECO:0000256" key="2">
    <source>
        <dbReference type="ARBA" id="ARBA00022485"/>
    </source>
</evidence>
<gene>
    <name evidence="7" type="ORF">LCGC14_2955390</name>
</gene>
<dbReference type="InterPro" id="IPR058240">
    <property type="entry name" value="rSAM_sf"/>
</dbReference>
<dbReference type="EMBL" id="LAZR01059679">
    <property type="protein sequence ID" value="KKK67307.1"/>
    <property type="molecule type" value="Genomic_DNA"/>
</dbReference>
<proteinExistence type="predicted"/>
<comment type="cofactor">
    <cofactor evidence="1">
        <name>[4Fe-4S] cluster</name>
        <dbReference type="ChEBI" id="CHEBI:49883"/>
    </cofactor>
</comment>
<dbReference type="AlphaFoldDB" id="A0A0F8XDL1"/>
<keyword evidence="6" id="KW-0411">Iron-sulfur</keyword>
<organism evidence="7">
    <name type="scientific">marine sediment metagenome</name>
    <dbReference type="NCBI Taxonomy" id="412755"/>
    <lineage>
        <taxon>unclassified sequences</taxon>
        <taxon>metagenomes</taxon>
        <taxon>ecological metagenomes</taxon>
    </lineage>
</organism>
<evidence type="ECO:0000256" key="4">
    <source>
        <dbReference type="ARBA" id="ARBA00022723"/>
    </source>
</evidence>
<evidence type="ECO:0000313" key="7">
    <source>
        <dbReference type="EMBL" id="KKK67307.1"/>
    </source>
</evidence>
<keyword evidence="2" id="KW-0004">4Fe-4S</keyword>
<keyword evidence="3" id="KW-0949">S-adenosyl-L-methionine</keyword>
<evidence type="ECO:0000256" key="5">
    <source>
        <dbReference type="ARBA" id="ARBA00023004"/>
    </source>
</evidence>
<keyword evidence="5" id="KW-0408">Iron</keyword>
<sequence length="131" mass="14321">EWSVLERLADRADLILYDLKLIDDARHRRCTGASNRQILDNAKALAGRNVQVRVPLIPGVTDGPEDLQAIFAFMRSAGLGKVALLPYNPAAAAKYEWLGRPFDLAAQGQDAEHLSRLVQLARDAGLDCTIG</sequence>
<evidence type="ECO:0000256" key="3">
    <source>
        <dbReference type="ARBA" id="ARBA00022691"/>
    </source>
</evidence>
<protein>
    <recommendedName>
        <fullName evidence="8">Radical SAM core domain-containing protein</fullName>
    </recommendedName>
</protein>
<accession>A0A0F8XDL1</accession>
<evidence type="ECO:0000256" key="1">
    <source>
        <dbReference type="ARBA" id="ARBA00001966"/>
    </source>
</evidence>
<dbReference type="SUPFAM" id="SSF102114">
    <property type="entry name" value="Radical SAM enzymes"/>
    <property type="match status" value="1"/>
</dbReference>
<evidence type="ECO:0000256" key="6">
    <source>
        <dbReference type="ARBA" id="ARBA00023014"/>
    </source>
</evidence>
<name>A0A0F8XDL1_9ZZZZ</name>
<evidence type="ECO:0008006" key="8">
    <source>
        <dbReference type="Google" id="ProtNLM"/>
    </source>
</evidence>
<dbReference type="Gene3D" id="3.80.30.10">
    <property type="entry name" value="pyruvate-formate lyase- activating enzyme"/>
    <property type="match status" value="1"/>
</dbReference>
<keyword evidence="4" id="KW-0479">Metal-binding</keyword>
<reference evidence="7" key="1">
    <citation type="journal article" date="2015" name="Nature">
        <title>Complex archaea that bridge the gap between prokaryotes and eukaryotes.</title>
        <authorList>
            <person name="Spang A."/>
            <person name="Saw J.H."/>
            <person name="Jorgensen S.L."/>
            <person name="Zaremba-Niedzwiedzka K."/>
            <person name="Martijn J."/>
            <person name="Lind A.E."/>
            <person name="van Eijk R."/>
            <person name="Schleper C."/>
            <person name="Guy L."/>
            <person name="Ettema T.J."/>
        </authorList>
    </citation>
    <scope>NUCLEOTIDE SEQUENCE</scope>
</reference>
<dbReference type="GO" id="GO:0051539">
    <property type="term" value="F:4 iron, 4 sulfur cluster binding"/>
    <property type="evidence" value="ECO:0007669"/>
    <property type="project" value="UniProtKB-KW"/>
</dbReference>
<dbReference type="InterPro" id="IPR034457">
    <property type="entry name" value="Organic_radical-activating"/>
</dbReference>
<comment type="caution">
    <text evidence="7">The sequence shown here is derived from an EMBL/GenBank/DDBJ whole genome shotgun (WGS) entry which is preliminary data.</text>
</comment>